<accession>A0A919X7E5</accession>
<dbReference type="CDD" id="cd00158">
    <property type="entry name" value="RHOD"/>
    <property type="match status" value="1"/>
</dbReference>
<dbReference type="SUPFAM" id="SSF55424">
    <property type="entry name" value="FAD/NAD-linked reductases, dimerisation (C-terminal) domain"/>
    <property type="match status" value="1"/>
</dbReference>
<dbReference type="SUPFAM" id="SSF52821">
    <property type="entry name" value="Rhodanese/Cell cycle control phosphatase"/>
    <property type="match status" value="1"/>
</dbReference>
<dbReference type="RefSeq" id="WP_212920394.1">
    <property type="nucleotide sequence ID" value="NZ_BORP01000002.1"/>
</dbReference>
<sequence length="565" mass="62279">MGKRILVVGGVAGGASAAARVRRIDEYAEIIMFEKGPQVSISNCSLPYHLSGIVENSKSLVLMNPDSFKKRYNIDARVNTEVIKINRKNKTITVKDLVANSIYEEAYDKLILSPGASPILPNKVEGINKPNVFTVRNVEDIEQINNYLKENSVENVAVIGGGFIGIEVAENLRLAKYNVSVVEFANQIMTPFDYDMVQILHKELVDHGVNLVVNDGLAKIGDGFIETMSGEKIAANAVVLAIGVKPETRLAEEAKLEIGETGAIKVDSNYLTSDRDIYAIGDAIEVYHRLLHKPTRLALAGPAQKQARTVADHIYGKTNRNLGVIGSSSIHLFNLNAASTGLNTRTAEVAGFTYDSIYIMPTDKVGLMPNSNVMHFKLVYEKPTGKILGAQAIGKGNVDKRIDVIATIIMLNGTLEDLKDLELTYSPMLGTAKDVVNHAALVALNQLHGQYREVKVSQVRELVENDACIIDAREKKEYEAGHLKNAINIPLSEFRNRLAEIPTDKPVYIHCRSGQRSYNMVMALENLGYTNVYNISGSYLGINLYEYFNDLVTGREKIVTAYNFN</sequence>
<dbReference type="GO" id="GO:0016491">
    <property type="term" value="F:oxidoreductase activity"/>
    <property type="evidence" value="ECO:0007669"/>
    <property type="project" value="UniProtKB-KW"/>
</dbReference>
<keyword evidence="4" id="KW-0274">FAD</keyword>
<evidence type="ECO:0000313" key="9">
    <source>
        <dbReference type="Proteomes" id="UP000676917"/>
    </source>
</evidence>
<dbReference type="PROSITE" id="PS50206">
    <property type="entry name" value="RHODANESE_3"/>
    <property type="match status" value="1"/>
</dbReference>
<feature type="domain" description="Rhodanese" evidence="7">
    <location>
        <begin position="463"/>
        <end position="553"/>
    </location>
</feature>
<dbReference type="Gene3D" id="3.40.250.10">
    <property type="entry name" value="Rhodanese-like domain"/>
    <property type="match status" value="1"/>
</dbReference>
<protein>
    <submittedName>
        <fullName evidence="8">Pyridine nucleotide-disulfide oxidoreductase</fullName>
    </submittedName>
</protein>
<dbReference type="InterPro" id="IPR036873">
    <property type="entry name" value="Rhodanese-like_dom_sf"/>
</dbReference>
<gene>
    <name evidence="8" type="ORF">J43TS3_15070</name>
</gene>
<dbReference type="Pfam" id="PF02852">
    <property type="entry name" value="Pyr_redox_dim"/>
    <property type="match status" value="1"/>
</dbReference>
<comment type="caution">
    <text evidence="8">The sequence shown here is derived from an EMBL/GenBank/DDBJ whole genome shotgun (WGS) entry which is preliminary data.</text>
</comment>
<dbReference type="InterPro" id="IPR004099">
    <property type="entry name" value="Pyr_nucl-diS_OxRdtase_dimer"/>
</dbReference>
<keyword evidence="5" id="KW-0560">Oxidoreductase</keyword>
<keyword evidence="3" id="KW-0285">Flavoprotein</keyword>
<dbReference type="InterPro" id="IPR001763">
    <property type="entry name" value="Rhodanese-like_dom"/>
</dbReference>
<dbReference type="InterPro" id="IPR016156">
    <property type="entry name" value="FAD/NAD-linked_Rdtase_dimer_sf"/>
</dbReference>
<dbReference type="Proteomes" id="UP000676917">
    <property type="component" value="Unassembled WGS sequence"/>
</dbReference>
<evidence type="ECO:0000256" key="4">
    <source>
        <dbReference type="ARBA" id="ARBA00022827"/>
    </source>
</evidence>
<dbReference type="EMBL" id="BORP01000002">
    <property type="protein sequence ID" value="GIO26896.1"/>
    <property type="molecule type" value="Genomic_DNA"/>
</dbReference>
<dbReference type="Gene3D" id="3.50.50.60">
    <property type="entry name" value="FAD/NAD(P)-binding domain"/>
    <property type="match status" value="2"/>
</dbReference>
<evidence type="ECO:0000256" key="6">
    <source>
        <dbReference type="ARBA" id="ARBA00023284"/>
    </source>
</evidence>
<dbReference type="SUPFAM" id="SSF51905">
    <property type="entry name" value="FAD/NAD(P)-binding domain"/>
    <property type="match status" value="2"/>
</dbReference>
<dbReference type="Pfam" id="PF00581">
    <property type="entry name" value="Rhodanese"/>
    <property type="match status" value="1"/>
</dbReference>
<organism evidence="8 9">
    <name type="scientific">Ornithinibacillus bavariensis</name>
    <dbReference type="NCBI Taxonomy" id="545502"/>
    <lineage>
        <taxon>Bacteria</taxon>
        <taxon>Bacillati</taxon>
        <taxon>Bacillota</taxon>
        <taxon>Bacilli</taxon>
        <taxon>Bacillales</taxon>
        <taxon>Bacillaceae</taxon>
        <taxon>Ornithinibacillus</taxon>
    </lineage>
</organism>
<dbReference type="SMART" id="SM00450">
    <property type="entry name" value="RHOD"/>
    <property type="match status" value="1"/>
</dbReference>
<dbReference type="InterPro" id="IPR023753">
    <property type="entry name" value="FAD/NAD-binding_dom"/>
</dbReference>
<proteinExistence type="inferred from homology"/>
<evidence type="ECO:0000256" key="3">
    <source>
        <dbReference type="ARBA" id="ARBA00022630"/>
    </source>
</evidence>
<dbReference type="InterPro" id="IPR050260">
    <property type="entry name" value="FAD-bd_OxRdtase"/>
</dbReference>
<dbReference type="PRINTS" id="PR00411">
    <property type="entry name" value="PNDRDTASEI"/>
</dbReference>
<dbReference type="InterPro" id="IPR036188">
    <property type="entry name" value="FAD/NAD-bd_sf"/>
</dbReference>
<comment type="similarity">
    <text evidence="2">Belongs to the class-III pyridine nucleotide-disulfide oxidoreductase family.</text>
</comment>
<name>A0A919X7E5_9BACI</name>
<reference evidence="8" key="1">
    <citation type="submission" date="2021-03" db="EMBL/GenBank/DDBJ databases">
        <title>Antimicrobial resistance genes in bacteria isolated from Japanese honey, and their potential for conferring macrolide and lincosamide resistance in the American foulbrood pathogen Paenibacillus larvae.</title>
        <authorList>
            <person name="Okamoto M."/>
            <person name="Kumagai M."/>
            <person name="Kanamori H."/>
            <person name="Takamatsu D."/>
        </authorList>
    </citation>
    <scope>NUCLEOTIDE SEQUENCE</scope>
    <source>
        <strain evidence="8">J43TS3</strain>
    </source>
</reference>
<dbReference type="Pfam" id="PF07992">
    <property type="entry name" value="Pyr_redox_2"/>
    <property type="match status" value="1"/>
</dbReference>
<dbReference type="AlphaFoldDB" id="A0A919X7E5"/>
<keyword evidence="6" id="KW-0676">Redox-active center</keyword>
<evidence type="ECO:0000256" key="2">
    <source>
        <dbReference type="ARBA" id="ARBA00009130"/>
    </source>
</evidence>
<evidence type="ECO:0000313" key="8">
    <source>
        <dbReference type="EMBL" id="GIO26896.1"/>
    </source>
</evidence>
<evidence type="ECO:0000259" key="7">
    <source>
        <dbReference type="PROSITE" id="PS50206"/>
    </source>
</evidence>
<comment type="cofactor">
    <cofactor evidence="1">
        <name>FAD</name>
        <dbReference type="ChEBI" id="CHEBI:57692"/>
    </cofactor>
</comment>
<dbReference type="PANTHER" id="PTHR43429">
    <property type="entry name" value="PYRIDINE NUCLEOTIDE-DISULFIDE OXIDOREDUCTASE DOMAIN-CONTAINING"/>
    <property type="match status" value="1"/>
</dbReference>
<evidence type="ECO:0000256" key="1">
    <source>
        <dbReference type="ARBA" id="ARBA00001974"/>
    </source>
</evidence>
<dbReference type="PRINTS" id="PR00368">
    <property type="entry name" value="FADPNR"/>
</dbReference>
<keyword evidence="9" id="KW-1185">Reference proteome</keyword>
<dbReference type="PANTHER" id="PTHR43429:SF1">
    <property type="entry name" value="NAD(P)H SULFUR OXIDOREDUCTASE (COA-DEPENDENT)"/>
    <property type="match status" value="1"/>
</dbReference>
<evidence type="ECO:0000256" key="5">
    <source>
        <dbReference type="ARBA" id="ARBA00023002"/>
    </source>
</evidence>